<comment type="similarity">
    <text evidence="1">Belongs to the sigma-70 factor family. ECF subfamily.</text>
</comment>
<dbReference type="InterPro" id="IPR007627">
    <property type="entry name" value="RNA_pol_sigma70_r2"/>
</dbReference>
<dbReference type="InterPro" id="IPR013324">
    <property type="entry name" value="RNA_pol_sigma_r3/r4-like"/>
</dbReference>
<dbReference type="Proteomes" id="UP001139347">
    <property type="component" value="Unassembled WGS sequence"/>
</dbReference>
<feature type="domain" description="RNA polymerase sigma-70 region 2" evidence="5">
    <location>
        <begin position="6"/>
        <end position="70"/>
    </location>
</feature>
<keyword evidence="3" id="KW-0731">Sigma factor</keyword>
<dbReference type="Gene3D" id="1.10.10.10">
    <property type="entry name" value="Winged helix-like DNA-binding domain superfamily/Winged helix DNA-binding domain"/>
    <property type="match status" value="1"/>
</dbReference>
<dbReference type="PANTHER" id="PTHR43133">
    <property type="entry name" value="RNA POLYMERASE ECF-TYPE SIGMA FACTO"/>
    <property type="match status" value="1"/>
</dbReference>
<feature type="domain" description="RNA polymerase sigma factor 70 region 4 type 2" evidence="6">
    <location>
        <begin position="102"/>
        <end position="154"/>
    </location>
</feature>
<evidence type="ECO:0000313" key="7">
    <source>
        <dbReference type="EMBL" id="MCJ8011446.1"/>
    </source>
</evidence>
<protein>
    <submittedName>
        <fullName evidence="7">RNA polymerase sigma factor</fullName>
    </submittedName>
</protein>
<keyword evidence="8" id="KW-1185">Reference proteome</keyword>
<dbReference type="Gene3D" id="1.10.1740.10">
    <property type="match status" value="1"/>
</dbReference>
<dbReference type="SUPFAM" id="SSF88659">
    <property type="entry name" value="Sigma3 and sigma4 domains of RNA polymerase sigma factors"/>
    <property type="match status" value="1"/>
</dbReference>
<dbReference type="GO" id="GO:0006352">
    <property type="term" value="P:DNA-templated transcription initiation"/>
    <property type="evidence" value="ECO:0007669"/>
    <property type="project" value="InterPro"/>
</dbReference>
<name>A0A9X2B1N7_9BACL</name>
<evidence type="ECO:0000256" key="1">
    <source>
        <dbReference type="ARBA" id="ARBA00010641"/>
    </source>
</evidence>
<dbReference type="InterPro" id="IPR039425">
    <property type="entry name" value="RNA_pol_sigma-70-like"/>
</dbReference>
<proteinExistence type="inferred from homology"/>
<dbReference type="Pfam" id="PF08281">
    <property type="entry name" value="Sigma70_r4_2"/>
    <property type="match status" value="1"/>
</dbReference>
<gene>
    <name evidence="7" type="ORF">MUG84_06755</name>
</gene>
<evidence type="ECO:0000259" key="6">
    <source>
        <dbReference type="Pfam" id="PF08281"/>
    </source>
</evidence>
<keyword evidence="2" id="KW-0805">Transcription regulation</keyword>
<dbReference type="AlphaFoldDB" id="A0A9X2B1N7"/>
<dbReference type="PANTHER" id="PTHR43133:SF51">
    <property type="entry name" value="RNA POLYMERASE SIGMA FACTOR"/>
    <property type="match status" value="1"/>
</dbReference>
<keyword evidence="4" id="KW-0804">Transcription</keyword>
<organism evidence="7 8">
    <name type="scientific">Paenibacillus mangrovi</name>
    <dbReference type="NCBI Taxonomy" id="2931978"/>
    <lineage>
        <taxon>Bacteria</taxon>
        <taxon>Bacillati</taxon>
        <taxon>Bacillota</taxon>
        <taxon>Bacilli</taxon>
        <taxon>Bacillales</taxon>
        <taxon>Paenibacillaceae</taxon>
        <taxon>Paenibacillus</taxon>
    </lineage>
</organism>
<comment type="caution">
    <text evidence="7">The sequence shown here is derived from an EMBL/GenBank/DDBJ whole genome shotgun (WGS) entry which is preliminary data.</text>
</comment>
<evidence type="ECO:0000259" key="5">
    <source>
        <dbReference type="Pfam" id="PF04542"/>
    </source>
</evidence>
<dbReference type="RefSeq" id="WP_244722233.1">
    <property type="nucleotide sequence ID" value="NZ_JALIRP010000002.1"/>
</dbReference>
<dbReference type="InterPro" id="IPR013325">
    <property type="entry name" value="RNA_pol_sigma_r2"/>
</dbReference>
<accession>A0A9X2B1N7</accession>
<dbReference type="GO" id="GO:0016987">
    <property type="term" value="F:sigma factor activity"/>
    <property type="evidence" value="ECO:0007669"/>
    <property type="project" value="UniProtKB-KW"/>
</dbReference>
<evidence type="ECO:0000313" key="8">
    <source>
        <dbReference type="Proteomes" id="UP001139347"/>
    </source>
</evidence>
<evidence type="ECO:0000256" key="2">
    <source>
        <dbReference type="ARBA" id="ARBA00023015"/>
    </source>
</evidence>
<sequence>MNDRELFETYKEQVFHLCYYMMQNRSDAEDLCQEVFVKAMLADRSEVRELKSWLLRIASNECSRILKRRRNGLAKELRAYLLTRPRLSNPVEEIVDQRAIRMEFDRMYGELPDKVRIVVTLRYVNEMTVPEIANVMNIPEGTVKSRLNRGIKLLQHMAVFKEKEMIRNESIL</sequence>
<evidence type="ECO:0000256" key="3">
    <source>
        <dbReference type="ARBA" id="ARBA00023082"/>
    </source>
</evidence>
<dbReference type="InterPro" id="IPR036388">
    <property type="entry name" value="WH-like_DNA-bd_sf"/>
</dbReference>
<dbReference type="NCBIfam" id="TIGR02937">
    <property type="entry name" value="sigma70-ECF"/>
    <property type="match status" value="1"/>
</dbReference>
<dbReference type="Pfam" id="PF04542">
    <property type="entry name" value="Sigma70_r2"/>
    <property type="match status" value="1"/>
</dbReference>
<reference evidence="7" key="1">
    <citation type="submission" date="2022-04" db="EMBL/GenBank/DDBJ databases">
        <title>Paenibacillus mangrovi sp. nov., a novel endophytic bacterium isolated from bark of Kandelia candel.</title>
        <authorList>
            <person name="Tuo L."/>
        </authorList>
    </citation>
    <scope>NUCLEOTIDE SEQUENCE</scope>
    <source>
        <strain evidence="7">KQZ6P-2</strain>
    </source>
</reference>
<dbReference type="CDD" id="cd06171">
    <property type="entry name" value="Sigma70_r4"/>
    <property type="match status" value="1"/>
</dbReference>
<evidence type="ECO:0000256" key="4">
    <source>
        <dbReference type="ARBA" id="ARBA00023163"/>
    </source>
</evidence>
<dbReference type="GO" id="GO:0003677">
    <property type="term" value="F:DNA binding"/>
    <property type="evidence" value="ECO:0007669"/>
    <property type="project" value="InterPro"/>
</dbReference>
<dbReference type="InterPro" id="IPR014284">
    <property type="entry name" value="RNA_pol_sigma-70_dom"/>
</dbReference>
<dbReference type="EMBL" id="JALIRP010000002">
    <property type="protein sequence ID" value="MCJ8011446.1"/>
    <property type="molecule type" value="Genomic_DNA"/>
</dbReference>
<dbReference type="InterPro" id="IPR013249">
    <property type="entry name" value="RNA_pol_sigma70_r4_t2"/>
</dbReference>
<dbReference type="SUPFAM" id="SSF88946">
    <property type="entry name" value="Sigma2 domain of RNA polymerase sigma factors"/>
    <property type="match status" value="1"/>
</dbReference>